<proteinExistence type="predicted"/>
<keyword evidence="1" id="KW-1185">Reference proteome</keyword>
<dbReference type="AlphaFoldDB" id="A0AAF3F7H8"/>
<evidence type="ECO:0000313" key="1">
    <source>
        <dbReference type="Proteomes" id="UP000887575"/>
    </source>
</evidence>
<sequence>MGTIQRSVTLLSYLENFEDLYVFVENRQGPQPVQGWPYSAATFRSTPRRFFPDYLRSTVRNERQKK</sequence>
<dbReference type="Proteomes" id="UP000887575">
    <property type="component" value="Unassembled WGS sequence"/>
</dbReference>
<name>A0AAF3F7H8_9BILA</name>
<organism evidence="1 2">
    <name type="scientific">Mesorhabditis belari</name>
    <dbReference type="NCBI Taxonomy" id="2138241"/>
    <lineage>
        <taxon>Eukaryota</taxon>
        <taxon>Metazoa</taxon>
        <taxon>Ecdysozoa</taxon>
        <taxon>Nematoda</taxon>
        <taxon>Chromadorea</taxon>
        <taxon>Rhabditida</taxon>
        <taxon>Rhabditina</taxon>
        <taxon>Rhabditomorpha</taxon>
        <taxon>Rhabditoidea</taxon>
        <taxon>Rhabditidae</taxon>
        <taxon>Mesorhabditinae</taxon>
        <taxon>Mesorhabditis</taxon>
    </lineage>
</organism>
<accession>A0AAF3F7H8</accession>
<dbReference type="WBParaSite" id="MBELARI_LOCUS2847">
    <property type="protein sequence ID" value="MBELARI_LOCUS2847"/>
    <property type="gene ID" value="MBELARI_LOCUS2847"/>
</dbReference>
<protein>
    <submittedName>
        <fullName evidence="2">Uncharacterized protein</fullName>
    </submittedName>
</protein>
<reference evidence="2" key="1">
    <citation type="submission" date="2024-02" db="UniProtKB">
        <authorList>
            <consortium name="WormBaseParasite"/>
        </authorList>
    </citation>
    <scope>IDENTIFICATION</scope>
</reference>
<evidence type="ECO:0000313" key="2">
    <source>
        <dbReference type="WBParaSite" id="MBELARI_LOCUS2847"/>
    </source>
</evidence>